<dbReference type="InterPro" id="IPR000086">
    <property type="entry name" value="NUDIX_hydrolase_dom"/>
</dbReference>
<evidence type="ECO:0000313" key="3">
    <source>
        <dbReference type="EMBL" id="BDH78750.1"/>
    </source>
</evidence>
<dbReference type="InterPro" id="IPR020084">
    <property type="entry name" value="NUDIX_hydrolase_CS"/>
</dbReference>
<dbReference type="Pfam" id="PF00293">
    <property type="entry name" value="NUDIX"/>
    <property type="match status" value="1"/>
</dbReference>
<dbReference type="CDD" id="cd18873">
    <property type="entry name" value="NUDIX_NadM_like"/>
    <property type="match status" value="1"/>
</dbReference>
<dbReference type="RefSeq" id="WP_282570365.1">
    <property type="nucleotide sequence ID" value="NZ_AP025698.1"/>
</dbReference>
<dbReference type="SUPFAM" id="SSF55811">
    <property type="entry name" value="Nudix"/>
    <property type="match status" value="1"/>
</dbReference>
<dbReference type="PROSITE" id="PS51462">
    <property type="entry name" value="NUDIX"/>
    <property type="match status" value="1"/>
</dbReference>
<dbReference type="InterPro" id="IPR015797">
    <property type="entry name" value="NUDIX_hydrolase-like_dom_sf"/>
</dbReference>
<evidence type="ECO:0000259" key="2">
    <source>
        <dbReference type="PROSITE" id="PS51462"/>
    </source>
</evidence>
<reference evidence="3 4" key="1">
    <citation type="submission" date="2022-04" db="EMBL/GenBank/DDBJ databases">
        <title>Complete genome of Methanothermobacter tenebrarum strain RMAS.</title>
        <authorList>
            <person name="Nakamura K."/>
            <person name="Oshima K."/>
            <person name="Hattori M."/>
            <person name="Kamagata Y."/>
            <person name="Takamizawa K."/>
        </authorList>
    </citation>
    <scope>NUCLEOTIDE SEQUENCE [LARGE SCALE GENOMIC DNA]</scope>
    <source>
        <strain evidence="3 4">RMAS</strain>
    </source>
</reference>
<evidence type="ECO:0000313" key="4">
    <source>
        <dbReference type="Proteomes" id="UP000831817"/>
    </source>
</evidence>
<keyword evidence="1" id="KW-0378">Hydrolase</keyword>
<proteinExistence type="predicted"/>
<dbReference type="PANTHER" id="PTHR43736:SF1">
    <property type="entry name" value="DIHYDRONEOPTERIN TRIPHOSPHATE DIPHOSPHATASE"/>
    <property type="match status" value="1"/>
</dbReference>
<sequence length="146" mass="16653">MVKIYKNPLLAVDIVILCPDDSIILIKRKKNPYKGFWALPGGFVEYGERVEEAALREAWEETGLKVELDHLLGVYSDPDRDPRGHVISICFIAHKIGGKLKADTDASEVSKFKWEELKKIKLAFDHATILEDAYKFRKKIIKGKNV</sequence>
<protein>
    <submittedName>
        <fullName evidence="3">DNA mismatch repair protein MutT</fullName>
    </submittedName>
</protein>
<dbReference type="InterPro" id="IPR020476">
    <property type="entry name" value="Nudix_hydrolase"/>
</dbReference>
<dbReference type="PROSITE" id="PS00893">
    <property type="entry name" value="NUDIX_BOX"/>
    <property type="match status" value="1"/>
</dbReference>
<dbReference type="Proteomes" id="UP000831817">
    <property type="component" value="Chromosome"/>
</dbReference>
<dbReference type="Gene3D" id="3.90.79.10">
    <property type="entry name" value="Nucleoside Triphosphate Pyrophosphohydrolase"/>
    <property type="match status" value="1"/>
</dbReference>
<dbReference type="PANTHER" id="PTHR43736">
    <property type="entry name" value="ADP-RIBOSE PYROPHOSPHATASE"/>
    <property type="match status" value="1"/>
</dbReference>
<dbReference type="GeneID" id="71964622"/>
<gene>
    <name evidence="3" type="ORF">MTTB_01290</name>
</gene>
<feature type="domain" description="Nudix hydrolase" evidence="2">
    <location>
        <begin position="7"/>
        <end position="138"/>
    </location>
</feature>
<evidence type="ECO:0000256" key="1">
    <source>
        <dbReference type="ARBA" id="ARBA00022801"/>
    </source>
</evidence>
<organism evidence="3 4">
    <name type="scientific">Methanothermobacter tenebrarum</name>
    <dbReference type="NCBI Taxonomy" id="680118"/>
    <lineage>
        <taxon>Archaea</taxon>
        <taxon>Methanobacteriati</taxon>
        <taxon>Methanobacteriota</taxon>
        <taxon>Methanomada group</taxon>
        <taxon>Methanobacteria</taxon>
        <taxon>Methanobacteriales</taxon>
        <taxon>Methanobacteriaceae</taxon>
        <taxon>Methanothermobacter</taxon>
    </lineage>
</organism>
<keyword evidence="4" id="KW-1185">Reference proteome</keyword>
<dbReference type="EMBL" id="AP025698">
    <property type="protein sequence ID" value="BDH78750.1"/>
    <property type="molecule type" value="Genomic_DNA"/>
</dbReference>
<name>A0ABM7YAC9_9EURY</name>
<accession>A0ABM7YAC9</accession>
<dbReference type="PRINTS" id="PR00502">
    <property type="entry name" value="NUDIXFAMILY"/>
</dbReference>